<keyword evidence="3" id="KW-1003">Cell membrane</keyword>
<dbReference type="InterPro" id="IPR001036">
    <property type="entry name" value="Acrflvin-R"/>
</dbReference>
<evidence type="ECO:0000256" key="4">
    <source>
        <dbReference type="ARBA" id="ARBA00022519"/>
    </source>
</evidence>
<evidence type="ECO:0000256" key="5">
    <source>
        <dbReference type="ARBA" id="ARBA00022692"/>
    </source>
</evidence>
<feature type="transmembrane region" description="Helical" evidence="8">
    <location>
        <begin position="332"/>
        <end position="352"/>
    </location>
</feature>
<name>A0A7U7GEJ3_9GAMM</name>
<feature type="transmembrane region" description="Helical" evidence="8">
    <location>
        <begin position="850"/>
        <end position="871"/>
    </location>
</feature>
<feature type="transmembrane region" description="Helical" evidence="8">
    <location>
        <begin position="359"/>
        <end position="380"/>
    </location>
</feature>
<keyword evidence="7 8" id="KW-0472">Membrane</keyword>
<dbReference type="SUPFAM" id="SSF82714">
    <property type="entry name" value="Multidrug efflux transporter AcrB TolC docking domain, DN and DC subdomains"/>
    <property type="match status" value="2"/>
</dbReference>
<dbReference type="Gene3D" id="1.20.1640.10">
    <property type="entry name" value="Multidrug efflux transporter AcrB transmembrane domain"/>
    <property type="match status" value="2"/>
</dbReference>
<dbReference type="RefSeq" id="WP_051497965.1">
    <property type="nucleotide sequence ID" value="NZ_CBTK010000273.1"/>
</dbReference>
<keyword evidence="10" id="KW-1185">Reference proteome</keyword>
<gene>
    <name evidence="9" type="ORF">BN874_570011</name>
</gene>
<keyword evidence="4" id="KW-0997">Cell inner membrane</keyword>
<accession>A0A7U7GEJ3</accession>
<evidence type="ECO:0000313" key="10">
    <source>
        <dbReference type="Proteomes" id="UP000019184"/>
    </source>
</evidence>
<dbReference type="Pfam" id="PF00873">
    <property type="entry name" value="ACR_tran"/>
    <property type="match status" value="1"/>
</dbReference>
<dbReference type="Gene3D" id="3.30.70.1320">
    <property type="entry name" value="Multidrug efflux transporter AcrB pore domain like"/>
    <property type="match status" value="1"/>
</dbReference>
<dbReference type="FunFam" id="1.20.1640.10:FF:000001">
    <property type="entry name" value="Efflux pump membrane transporter"/>
    <property type="match status" value="1"/>
</dbReference>
<proteinExistence type="predicted"/>
<evidence type="ECO:0000256" key="8">
    <source>
        <dbReference type="SAM" id="Phobius"/>
    </source>
</evidence>
<feature type="transmembrane region" description="Helical" evidence="8">
    <location>
        <begin position="462"/>
        <end position="481"/>
    </location>
</feature>
<evidence type="ECO:0000256" key="7">
    <source>
        <dbReference type="ARBA" id="ARBA00023136"/>
    </source>
</evidence>
<evidence type="ECO:0000256" key="6">
    <source>
        <dbReference type="ARBA" id="ARBA00022989"/>
    </source>
</evidence>
<evidence type="ECO:0000256" key="3">
    <source>
        <dbReference type="ARBA" id="ARBA00022475"/>
    </source>
</evidence>
<feature type="transmembrane region" description="Helical" evidence="8">
    <location>
        <begin position="953"/>
        <end position="975"/>
    </location>
</feature>
<dbReference type="Gene3D" id="3.30.2090.10">
    <property type="entry name" value="Multidrug efflux transporter AcrB TolC docking domain, DN and DC subdomains"/>
    <property type="match status" value="2"/>
</dbReference>
<feature type="transmembrane region" description="Helical" evidence="8">
    <location>
        <begin position="525"/>
        <end position="542"/>
    </location>
</feature>
<dbReference type="GO" id="GO:0005886">
    <property type="term" value="C:plasma membrane"/>
    <property type="evidence" value="ECO:0007669"/>
    <property type="project" value="UniProtKB-SubCell"/>
</dbReference>
<dbReference type="InterPro" id="IPR027463">
    <property type="entry name" value="AcrB_DN_DC_subdom"/>
</dbReference>
<feature type="transmembrane region" description="Helical" evidence="8">
    <location>
        <begin position="904"/>
        <end position="928"/>
    </location>
</feature>
<dbReference type="Gene3D" id="3.30.70.1440">
    <property type="entry name" value="Multidrug efflux transporter AcrB pore domain"/>
    <property type="match status" value="1"/>
</dbReference>
<sequence length="1038" mass="113561">MFLPEISIKRPVLATVMSLTIILIGVISFLRLPVREYPNIDAPIVSVRTVYPGASAEIMESQITQPLEDTLAGIEGVRTIKSISREEVSQITVELVLERDVDAAANDVRDRVARVRSRLPDEVNDPVVAKIEADAQAIMWLAFSSERHSALEITDYADRIIVDRLQALPGVASVIIAGERRYAMRLWLDRDRMAAYGLTPQDVENALKKQNVELPSGRIESRQREFTVLTESDLRSPEQFNDLILKEVKGYPIRLRDIGSAEVGAADQRNALRANGNPSVGLGIVKQSTANTLSVAQAVRALLPGMTASLPEGMKITVGYDGSIFIEKSIEAVYRTMLEALGLVAVVIFLFLRNWRATLIPLVTIPVSLIGAFIFLYALGFTINTLTLLGLVLAIGMVVDDAIVVMENIHRHIEDGMTPFKAALHGSQEIAFAVLAMTITLAAVFTPLAFMTGNTGRLFTEFAFTVAAAVTVSGFVALTLTPMMCSKLLRHESQHNRFFNVSERFFLGMNRGYHRLLSHTLNRRGLIVLLFCVTAFGAGWLFTHLKSELSPLEDRGTIIGVIVAPEGATLAYTDGYARQLEQLYQAIPEVSSYLVFVAPGLERPNPVNSALSFVRMKPWEQRQRKQQAIAKELAPKMAQLPGVLAFPINPPSLGQSFRNPAVQFVIQSSSYADLQQRVDQVLAKARQYPGMVNLDSDLRLNKPQLSVVLNRDKIAAVGADVEDIGRTLETLLGGRQVTRFKQDGQQYDVVLQLKDQDREQPTDLTAIFVRGRDGQLVQLSNLVEVRETVAPKELNRFNRLRAAVISANIAPGYTLSEALEFMDQTAKEVLGENAQTALDGQSREFRESGATLYTTFVLALLLIYLVLAAQFESFISPLVIMLTVPLAITGGLLGLFLSGGTLNVYSQIGLVMLVGLITKNGILIVEFANQLRLTGLDRQAAVLEAATLRLRPILMTTLSTILGAIPLALALGAGAESRQQIGWVIVGGLLLGTLLTLFVVPVAYTLLVRKTHHTAEEAAELADHGPAVVKAEPKPAGV</sequence>
<keyword evidence="2" id="KW-0813">Transport</keyword>
<dbReference type="SUPFAM" id="SSF82866">
    <property type="entry name" value="Multidrug efflux transporter AcrB transmembrane domain"/>
    <property type="match status" value="2"/>
</dbReference>
<keyword evidence="6 8" id="KW-1133">Transmembrane helix</keyword>
<dbReference type="SUPFAM" id="SSF82693">
    <property type="entry name" value="Multidrug efflux transporter AcrB pore domain, PN1, PN2, PC1 and PC2 subdomains"/>
    <property type="match status" value="3"/>
</dbReference>
<dbReference type="Gene3D" id="3.30.70.1430">
    <property type="entry name" value="Multidrug efflux transporter AcrB pore domain"/>
    <property type="match status" value="2"/>
</dbReference>
<protein>
    <submittedName>
        <fullName evidence="9">AcrB/AcrD/AcrF family protein</fullName>
    </submittedName>
</protein>
<dbReference type="Proteomes" id="UP000019184">
    <property type="component" value="Unassembled WGS sequence"/>
</dbReference>
<feature type="transmembrane region" description="Helical" evidence="8">
    <location>
        <begin position="878"/>
        <end position="898"/>
    </location>
</feature>
<feature type="transmembrane region" description="Helical" evidence="8">
    <location>
        <begin position="430"/>
        <end position="450"/>
    </location>
</feature>
<keyword evidence="5 8" id="KW-0812">Transmembrane</keyword>
<dbReference type="PRINTS" id="PR00702">
    <property type="entry name" value="ACRIFLAVINRP"/>
</dbReference>
<dbReference type="OrthoDB" id="9758297at2"/>
<feature type="transmembrane region" description="Helical" evidence="8">
    <location>
        <begin position="981"/>
        <end position="1007"/>
    </location>
</feature>
<dbReference type="PANTHER" id="PTHR32063:SF14">
    <property type="entry name" value="BLL4319 PROTEIN"/>
    <property type="match status" value="1"/>
</dbReference>
<evidence type="ECO:0000256" key="2">
    <source>
        <dbReference type="ARBA" id="ARBA00022448"/>
    </source>
</evidence>
<reference evidence="9 10" key="1">
    <citation type="journal article" date="2014" name="ISME J.">
        <title>Candidatus Competibacter-lineage genomes retrieved from metagenomes reveal functional metabolic diversity.</title>
        <authorList>
            <person name="McIlroy S.J."/>
            <person name="Albertsen M."/>
            <person name="Andresen E.K."/>
            <person name="Saunders A.M."/>
            <person name="Kristiansen R."/>
            <person name="Stokholm-Bjerregaard M."/>
            <person name="Nielsen K.L."/>
            <person name="Nielsen P.H."/>
        </authorList>
    </citation>
    <scope>NUCLEOTIDE SEQUENCE [LARGE SCALE GENOMIC DNA]</scope>
    <source>
        <strain evidence="9 10">Run_B_J11</strain>
    </source>
</reference>
<dbReference type="EMBL" id="CBTK010000273">
    <property type="protein sequence ID" value="CDH46723.1"/>
    <property type="molecule type" value="Genomic_DNA"/>
</dbReference>
<dbReference type="GO" id="GO:0042910">
    <property type="term" value="F:xenobiotic transmembrane transporter activity"/>
    <property type="evidence" value="ECO:0007669"/>
    <property type="project" value="TreeGrafter"/>
</dbReference>
<evidence type="ECO:0000256" key="1">
    <source>
        <dbReference type="ARBA" id="ARBA00004429"/>
    </source>
</evidence>
<feature type="transmembrane region" description="Helical" evidence="8">
    <location>
        <begin position="386"/>
        <end position="409"/>
    </location>
</feature>
<comment type="subcellular location">
    <subcellularLocation>
        <location evidence="1">Cell inner membrane</location>
        <topology evidence="1">Multi-pass membrane protein</topology>
    </subcellularLocation>
</comment>
<comment type="caution">
    <text evidence="9">The sequence shown here is derived from an EMBL/GenBank/DDBJ whole genome shotgun (WGS) entry which is preliminary data.</text>
</comment>
<evidence type="ECO:0000313" key="9">
    <source>
        <dbReference type="EMBL" id="CDH46723.1"/>
    </source>
</evidence>
<dbReference type="AlphaFoldDB" id="A0A7U7GEJ3"/>
<dbReference type="PANTHER" id="PTHR32063">
    <property type="match status" value="1"/>
</dbReference>
<organism evidence="9 10">
    <name type="scientific">Candidatus Contendobacter odensis Run_B_J11</name>
    <dbReference type="NCBI Taxonomy" id="1400861"/>
    <lineage>
        <taxon>Bacteria</taxon>
        <taxon>Pseudomonadati</taxon>
        <taxon>Pseudomonadota</taxon>
        <taxon>Gammaproteobacteria</taxon>
        <taxon>Candidatus Competibacteraceae</taxon>
        <taxon>Candidatus Contendibacter</taxon>
    </lineage>
</organism>
<feature type="transmembrane region" description="Helical" evidence="8">
    <location>
        <begin position="12"/>
        <end position="30"/>
    </location>
</feature>